<name>A0AAW0NZY9_9GOBI</name>
<dbReference type="PANTHER" id="PTHR38001:SF1">
    <property type="entry name" value="PROTEIN CEBPZOS"/>
    <property type="match status" value="1"/>
</dbReference>
<dbReference type="InterPro" id="IPR037764">
    <property type="entry name" value="CEBPZOS"/>
</dbReference>
<reference evidence="3" key="1">
    <citation type="submission" date="2024-04" db="EMBL/GenBank/DDBJ databases">
        <title>Salinicola lusitanus LLJ914,a marine bacterium isolated from the Okinawa Trough.</title>
        <authorList>
            <person name="Li J."/>
        </authorList>
    </citation>
    <scope>NUCLEOTIDE SEQUENCE [LARGE SCALE GENOMIC DNA]</scope>
</reference>
<comment type="caution">
    <text evidence="2">The sequence shown here is derived from an EMBL/GenBank/DDBJ whole genome shotgun (WGS) entry which is preliminary data.</text>
</comment>
<evidence type="ECO:0000313" key="3">
    <source>
        <dbReference type="Proteomes" id="UP001460270"/>
    </source>
</evidence>
<feature type="compositionally biased region" description="Low complexity" evidence="1">
    <location>
        <begin position="130"/>
        <end position="146"/>
    </location>
</feature>
<proteinExistence type="predicted"/>
<gene>
    <name evidence="2" type="ORF">WMY93_015258</name>
</gene>
<keyword evidence="3" id="KW-1185">Reference proteome</keyword>
<dbReference type="AlphaFoldDB" id="A0AAW0NZY9"/>
<sequence length="360" mass="40076">MEARVREVARKERAEGVGLLRAQGKKGLQKQGPINEICTWGPEFGATSLLPPSSLTHCLHEIKNWFSSNFLKLSSSKELGCRPAQQTLIPITHQQHHTHCLLPPQKTSTVSVPHSPPDHHKPEHPAVTTSPQSSLSPSSKAYSSRSSPSITWLPSCLTELLHVTHTHSGPPPPYTLLSLCPSQQHHGEQGLQSLCSPSLELTLPPDLRNIQSLPDFKSHVAPPGFRKPEVCVTAPHKDAFCRQILFTLGFRLLLDCFFHFYQTKLNQTSPQCVSVCAASNSKMRPQVAVAKRLMKALIVVELLGAFGAYGLFHQMNDSPDFRSKVNRHFPSVLEAYYLSNEWAGVSGIRERDREAWSREQ</sequence>
<feature type="region of interest" description="Disordered" evidence="1">
    <location>
        <begin position="104"/>
        <end position="146"/>
    </location>
</feature>
<evidence type="ECO:0000256" key="1">
    <source>
        <dbReference type="SAM" id="MobiDB-lite"/>
    </source>
</evidence>
<dbReference type="Proteomes" id="UP001460270">
    <property type="component" value="Unassembled WGS sequence"/>
</dbReference>
<accession>A0AAW0NZY9</accession>
<protein>
    <submittedName>
        <fullName evidence="2">Uncharacterized protein</fullName>
    </submittedName>
</protein>
<evidence type="ECO:0000313" key="2">
    <source>
        <dbReference type="EMBL" id="KAK7906646.1"/>
    </source>
</evidence>
<dbReference type="PANTHER" id="PTHR38001">
    <property type="entry name" value="PROTEIN CEBPZOS"/>
    <property type="match status" value="1"/>
</dbReference>
<organism evidence="2 3">
    <name type="scientific">Mugilogobius chulae</name>
    <name type="common">yellowstripe goby</name>
    <dbReference type="NCBI Taxonomy" id="88201"/>
    <lineage>
        <taxon>Eukaryota</taxon>
        <taxon>Metazoa</taxon>
        <taxon>Chordata</taxon>
        <taxon>Craniata</taxon>
        <taxon>Vertebrata</taxon>
        <taxon>Euteleostomi</taxon>
        <taxon>Actinopterygii</taxon>
        <taxon>Neopterygii</taxon>
        <taxon>Teleostei</taxon>
        <taxon>Neoteleostei</taxon>
        <taxon>Acanthomorphata</taxon>
        <taxon>Gobiaria</taxon>
        <taxon>Gobiiformes</taxon>
        <taxon>Gobioidei</taxon>
        <taxon>Gobiidae</taxon>
        <taxon>Gobionellinae</taxon>
        <taxon>Mugilogobius</taxon>
    </lineage>
</organism>
<dbReference type="EMBL" id="JBBPFD010000011">
    <property type="protein sequence ID" value="KAK7906646.1"/>
    <property type="molecule type" value="Genomic_DNA"/>
</dbReference>